<dbReference type="InterPro" id="IPR036365">
    <property type="entry name" value="PGBD-like_sf"/>
</dbReference>
<sequence>MSTPPTISEGSTGANVRWAQYLLVRRTLSYNQIDGNFGPVTKTAVEEFQGYSGLTVDGIVGPLTWAALGGDGPEPPTLQQGSVGTVVGRLQTALNEGRGGFAPASNPVLVVDDHFGPITAQAVRGAQTSGGITADGIVGLQTWALPVHAAGQVLADLCGVPGPGGS</sequence>
<name>A0ABZ0SU21_9MICO</name>
<dbReference type="Pfam" id="PF01471">
    <property type="entry name" value="PG_binding_1"/>
    <property type="match status" value="2"/>
</dbReference>
<dbReference type="SUPFAM" id="SSF47090">
    <property type="entry name" value="PGBD-like"/>
    <property type="match status" value="2"/>
</dbReference>
<gene>
    <name evidence="2" type="ORF">SM116_08775</name>
</gene>
<evidence type="ECO:0000313" key="2">
    <source>
        <dbReference type="EMBL" id="WPR91353.1"/>
    </source>
</evidence>
<feature type="domain" description="Peptidoglycan binding-like" evidence="1">
    <location>
        <begin position="89"/>
        <end position="144"/>
    </location>
</feature>
<keyword evidence="3" id="KW-1185">Reference proteome</keyword>
<reference evidence="2 3" key="1">
    <citation type="submission" date="2023-11" db="EMBL/GenBank/DDBJ databases">
        <title>Genome sequence of Microbacterium rhizosphaerae KACC 19337.</title>
        <authorList>
            <person name="Choi H."/>
            <person name="Kim S."/>
            <person name="Kim Y."/>
            <person name="Kwon S.-W."/>
            <person name="Heo J."/>
        </authorList>
    </citation>
    <scope>NUCLEOTIDE SEQUENCE [LARGE SCALE GENOMIC DNA]</scope>
    <source>
        <strain evidence="2 3">KACC 19337</strain>
    </source>
</reference>
<feature type="domain" description="Peptidoglycan binding-like" evidence="1">
    <location>
        <begin position="12"/>
        <end position="68"/>
    </location>
</feature>
<dbReference type="EMBL" id="CP139368">
    <property type="protein sequence ID" value="WPR91353.1"/>
    <property type="molecule type" value="Genomic_DNA"/>
</dbReference>
<accession>A0ABZ0SU21</accession>
<organism evidence="2 3">
    <name type="scientific">Microbacterium rhizosphaerae</name>
    <dbReference type="NCBI Taxonomy" id="1678237"/>
    <lineage>
        <taxon>Bacteria</taxon>
        <taxon>Bacillati</taxon>
        <taxon>Actinomycetota</taxon>
        <taxon>Actinomycetes</taxon>
        <taxon>Micrococcales</taxon>
        <taxon>Microbacteriaceae</taxon>
        <taxon>Microbacterium</taxon>
    </lineage>
</organism>
<dbReference type="InterPro" id="IPR002477">
    <property type="entry name" value="Peptidoglycan-bd-like"/>
</dbReference>
<dbReference type="InterPro" id="IPR036366">
    <property type="entry name" value="PGBDSf"/>
</dbReference>
<dbReference type="RefSeq" id="WP_320944053.1">
    <property type="nucleotide sequence ID" value="NZ_BAABEU010000010.1"/>
</dbReference>
<dbReference type="Proteomes" id="UP001323798">
    <property type="component" value="Chromosome"/>
</dbReference>
<dbReference type="Gene3D" id="1.10.101.10">
    <property type="entry name" value="PGBD-like superfamily/PGBD"/>
    <property type="match status" value="2"/>
</dbReference>
<protein>
    <submittedName>
        <fullName evidence="2">Peptidoglycan-binding protein</fullName>
    </submittedName>
</protein>
<evidence type="ECO:0000259" key="1">
    <source>
        <dbReference type="Pfam" id="PF01471"/>
    </source>
</evidence>
<evidence type="ECO:0000313" key="3">
    <source>
        <dbReference type="Proteomes" id="UP001323798"/>
    </source>
</evidence>
<proteinExistence type="predicted"/>